<feature type="region of interest" description="Disordered" evidence="1">
    <location>
        <begin position="98"/>
        <end position="127"/>
    </location>
</feature>
<evidence type="ECO:0000313" key="3">
    <source>
        <dbReference type="EMBL" id="MXO92154.1"/>
    </source>
</evidence>
<feature type="compositionally biased region" description="Acidic residues" evidence="1">
    <location>
        <begin position="98"/>
        <end position="117"/>
    </location>
</feature>
<keyword evidence="4" id="KW-1185">Reference proteome</keyword>
<reference evidence="3 4" key="1">
    <citation type="submission" date="2019-12" db="EMBL/GenBank/DDBJ databases">
        <title>Genomic-based taxomic classification of the family Erythrobacteraceae.</title>
        <authorList>
            <person name="Xu L."/>
        </authorList>
    </citation>
    <scope>NUCLEOTIDE SEQUENCE [LARGE SCALE GENOMIC DNA]</scope>
    <source>
        <strain evidence="3 4">RC4-10-4</strain>
    </source>
</reference>
<accession>A0A844ZXG8</accession>
<dbReference type="Pfam" id="PF12728">
    <property type="entry name" value="HTH_17"/>
    <property type="match status" value="1"/>
</dbReference>
<dbReference type="InterPro" id="IPR010093">
    <property type="entry name" value="SinI_DNA-bd"/>
</dbReference>
<name>A0A844ZXG8_9SPHN</name>
<dbReference type="NCBIfam" id="TIGR01764">
    <property type="entry name" value="excise"/>
    <property type="match status" value="1"/>
</dbReference>
<evidence type="ECO:0000256" key="1">
    <source>
        <dbReference type="SAM" id="MobiDB-lite"/>
    </source>
</evidence>
<dbReference type="Proteomes" id="UP000460626">
    <property type="component" value="Unassembled WGS sequence"/>
</dbReference>
<dbReference type="EMBL" id="WTYH01000001">
    <property type="protein sequence ID" value="MXO92154.1"/>
    <property type="molecule type" value="Genomic_DNA"/>
</dbReference>
<feature type="domain" description="Helix-turn-helix" evidence="2">
    <location>
        <begin position="7"/>
        <end position="50"/>
    </location>
</feature>
<evidence type="ECO:0000313" key="4">
    <source>
        <dbReference type="Proteomes" id="UP000460626"/>
    </source>
</evidence>
<proteinExistence type="predicted"/>
<dbReference type="OrthoDB" id="7226381at2"/>
<evidence type="ECO:0000259" key="2">
    <source>
        <dbReference type="Pfam" id="PF12728"/>
    </source>
</evidence>
<gene>
    <name evidence="3" type="ORF">GRI62_00855</name>
</gene>
<dbReference type="AlphaFoldDB" id="A0A844ZXG8"/>
<protein>
    <submittedName>
        <fullName evidence="3">Helix-turn-helix domain-containing protein</fullName>
    </submittedName>
</protein>
<comment type="caution">
    <text evidence="3">The sequence shown here is derived from an EMBL/GenBank/DDBJ whole genome shotgun (WGS) entry which is preliminary data.</text>
</comment>
<dbReference type="GO" id="GO:0003677">
    <property type="term" value="F:DNA binding"/>
    <property type="evidence" value="ECO:0007669"/>
    <property type="project" value="InterPro"/>
</dbReference>
<dbReference type="InterPro" id="IPR041657">
    <property type="entry name" value="HTH_17"/>
</dbReference>
<dbReference type="RefSeq" id="WP_160731773.1">
    <property type="nucleotide sequence ID" value="NZ_BMJK01000001.1"/>
</dbReference>
<organism evidence="3 4">
    <name type="scientific">Aurantiacibacter arachoides</name>
    <dbReference type="NCBI Taxonomy" id="1850444"/>
    <lineage>
        <taxon>Bacteria</taxon>
        <taxon>Pseudomonadati</taxon>
        <taxon>Pseudomonadota</taxon>
        <taxon>Alphaproteobacteria</taxon>
        <taxon>Sphingomonadales</taxon>
        <taxon>Erythrobacteraceae</taxon>
        <taxon>Aurantiacibacter</taxon>
    </lineage>
</organism>
<sequence length="127" mass="13724">MQYPIFVTVTEAAQLLSCGKTTIYAMISEKKLRVAKFNRSTRITFSSVIECALEGLAAGSGHGQLSEILMNGDSITASRVADFFASQLCYILQGNAEVESEGDSFPESSTSEDTELEFSEKNSGGEF</sequence>